<evidence type="ECO:0000256" key="10">
    <source>
        <dbReference type="ARBA" id="ARBA00023140"/>
    </source>
</evidence>
<comment type="function">
    <text evidence="18">Catalyzes the transfer of a two-carbon ketol group from a ketose donor to an aldose acceptor, via a covalent intermediate with the cofactor thiamine pyrophosphate.</text>
</comment>
<dbReference type="GO" id="GO:0047896">
    <property type="term" value="F:formaldehyde transketolase activity"/>
    <property type="evidence" value="ECO:0007669"/>
    <property type="project" value="UniProtKB-EC"/>
</dbReference>
<feature type="binding site" evidence="16">
    <location>
        <position position="187"/>
    </location>
    <ligand>
        <name>Mg(2+)</name>
        <dbReference type="ChEBI" id="CHEBI:18420"/>
    </ligand>
</feature>
<dbReference type="GO" id="GO:0015945">
    <property type="term" value="P:methanol metabolic process"/>
    <property type="evidence" value="ECO:0007669"/>
    <property type="project" value="UniProtKB-KW"/>
</dbReference>
<evidence type="ECO:0000256" key="7">
    <source>
        <dbReference type="ARBA" id="ARBA00022842"/>
    </source>
</evidence>
<keyword evidence="9" id="KW-0485">Methanol utilization</keyword>
<feature type="domain" description="Transketolase-like pyrimidine-binding" evidence="19">
    <location>
        <begin position="353"/>
        <end position="530"/>
    </location>
</feature>
<comment type="cofactor">
    <cofactor evidence="18">
        <name>Mg(2+)</name>
        <dbReference type="ChEBI" id="CHEBI:18420"/>
    </cofactor>
    <cofactor evidence="18">
        <name>Ca(2+)</name>
        <dbReference type="ChEBI" id="CHEBI:29108"/>
    </cofactor>
    <cofactor evidence="18">
        <name>Mn(2+)</name>
        <dbReference type="ChEBI" id="CHEBI:29035"/>
    </cofactor>
    <cofactor evidence="18">
        <name>Co(2+)</name>
        <dbReference type="ChEBI" id="CHEBI:48828"/>
    </cofactor>
    <text evidence="18">Binds 1 Mg(2+) ion per subunit. Can also utilize other divalent metal cations, such as Ca(2+), Mn(2+) and Co(2+).</text>
</comment>
<dbReference type="SUPFAM" id="SSF52518">
    <property type="entry name" value="Thiamin diphosphate-binding fold (THDP-binding)"/>
    <property type="match status" value="2"/>
</dbReference>
<dbReference type="InterPro" id="IPR005478">
    <property type="entry name" value="Transketolase_bac-like"/>
</dbReference>
<evidence type="ECO:0000256" key="1">
    <source>
        <dbReference type="ARBA" id="ARBA00001941"/>
    </source>
</evidence>
<comment type="catalytic activity">
    <reaction evidence="11 18">
        <text>D-sedoheptulose 7-phosphate + D-glyceraldehyde 3-phosphate = aldehydo-D-ribose 5-phosphate + D-xylulose 5-phosphate</text>
        <dbReference type="Rhea" id="RHEA:10508"/>
        <dbReference type="ChEBI" id="CHEBI:57483"/>
        <dbReference type="ChEBI" id="CHEBI:57737"/>
        <dbReference type="ChEBI" id="CHEBI:58273"/>
        <dbReference type="ChEBI" id="CHEBI:59776"/>
        <dbReference type="EC" id="2.2.1.1"/>
    </reaction>
</comment>
<evidence type="ECO:0000256" key="16">
    <source>
        <dbReference type="PIRSR" id="PIRSR605478-4"/>
    </source>
</evidence>
<evidence type="ECO:0000313" key="21">
    <source>
        <dbReference type="Proteomes" id="UP000663131"/>
    </source>
</evidence>
<dbReference type="InterPro" id="IPR049557">
    <property type="entry name" value="Transketolase_CS"/>
</dbReference>
<organism evidence="20 21">
    <name type="scientific">Dekkera bruxellensis</name>
    <name type="common">Brettanomyces custersii</name>
    <dbReference type="NCBI Taxonomy" id="5007"/>
    <lineage>
        <taxon>Eukaryota</taxon>
        <taxon>Fungi</taxon>
        <taxon>Dikarya</taxon>
        <taxon>Ascomycota</taxon>
        <taxon>Saccharomycotina</taxon>
        <taxon>Pichiomycetes</taxon>
        <taxon>Pichiales</taxon>
        <taxon>Pichiaceae</taxon>
        <taxon>Brettanomyces</taxon>
    </lineage>
</organism>
<dbReference type="EC" id="2.2.1.1" evidence="18"/>
<dbReference type="Pfam" id="PF00456">
    <property type="entry name" value="Transketolase_N"/>
    <property type="match status" value="1"/>
</dbReference>
<dbReference type="FunFam" id="3.40.50.970:FF:000003">
    <property type="entry name" value="Transketolase"/>
    <property type="match status" value="1"/>
</dbReference>
<comment type="similarity">
    <text evidence="3 18">Belongs to the transketolase family.</text>
</comment>
<dbReference type="Proteomes" id="UP000663131">
    <property type="component" value="Chromosome 8"/>
</dbReference>
<dbReference type="GO" id="GO:0006098">
    <property type="term" value="P:pentose-phosphate shunt"/>
    <property type="evidence" value="ECO:0007669"/>
    <property type="project" value="TreeGrafter"/>
</dbReference>
<dbReference type="KEGG" id="bbrx:BRETT_001308"/>
<keyword evidence="6 16" id="KW-0479">Metal-binding</keyword>
<feature type="binding site" evidence="14">
    <location>
        <position position="466"/>
    </location>
    <ligand>
        <name>substrate</name>
    </ligand>
</feature>
<dbReference type="InterPro" id="IPR020826">
    <property type="entry name" value="Transketolase_BS"/>
</dbReference>
<feature type="binding site" evidence="15">
    <location>
        <position position="261"/>
    </location>
    <ligand>
        <name>thiamine diphosphate</name>
        <dbReference type="ChEBI" id="CHEBI:58937"/>
    </ligand>
</feature>
<dbReference type="InterPro" id="IPR009014">
    <property type="entry name" value="Transketo_C/PFOR_II"/>
</dbReference>
<keyword evidence="18" id="KW-0106">Calcium</keyword>
<dbReference type="SMART" id="SM00861">
    <property type="entry name" value="Transket_pyr"/>
    <property type="match status" value="1"/>
</dbReference>
<evidence type="ECO:0000256" key="15">
    <source>
        <dbReference type="PIRSR" id="PIRSR605478-3"/>
    </source>
</evidence>
<dbReference type="SUPFAM" id="SSF52922">
    <property type="entry name" value="TK C-terminal domain-like"/>
    <property type="match status" value="1"/>
</dbReference>
<gene>
    <name evidence="20" type="primary">TKL1</name>
    <name evidence="20" type="ORF">BRETT_001308</name>
</gene>
<evidence type="ECO:0000313" key="20">
    <source>
        <dbReference type="EMBL" id="QOU21583.1"/>
    </source>
</evidence>
<evidence type="ECO:0000259" key="19">
    <source>
        <dbReference type="SMART" id="SM00861"/>
    </source>
</evidence>
<keyword evidence="7 16" id="KW-0460">Magnesium</keyword>
<name>A0A871R4W9_DEKBR</name>
<feature type="binding site" evidence="14">
    <location>
        <position position="478"/>
    </location>
    <ligand>
        <name>substrate</name>
    </ligand>
</feature>
<proteinExistence type="inferred from homology"/>
<accession>A0A871R4W9</accession>
<dbReference type="CDD" id="cd07033">
    <property type="entry name" value="TPP_PYR_DXS_TK_like"/>
    <property type="match status" value="1"/>
</dbReference>
<dbReference type="InterPro" id="IPR055152">
    <property type="entry name" value="Transketolase-like_C_2"/>
</dbReference>
<keyword evidence="5 18" id="KW-0808">Transferase</keyword>
<keyword evidence="8 15" id="KW-0786">Thiamine pyrophosphate</keyword>
<dbReference type="GO" id="GO:0046872">
    <property type="term" value="F:metal ion binding"/>
    <property type="evidence" value="ECO:0007669"/>
    <property type="project" value="UniProtKB-KW"/>
</dbReference>
<evidence type="ECO:0000256" key="12">
    <source>
        <dbReference type="ARBA" id="ARBA00051389"/>
    </source>
</evidence>
<feature type="binding site" evidence="14">
    <location>
        <position position="28"/>
    </location>
    <ligand>
        <name>substrate</name>
    </ligand>
</feature>
<comment type="cofactor">
    <cofactor evidence="15">
        <name>thiamine diphosphate</name>
        <dbReference type="ChEBI" id="CHEBI:58937"/>
    </cofactor>
    <text evidence="15">Binds 1 thiamine pyrophosphate per subunit. During the reaction, the substrate forms a covalent intermediate with the cofactor.</text>
</comment>
<feature type="binding site" evidence="14">
    <location>
        <position position="356"/>
    </location>
    <ligand>
        <name>substrate</name>
    </ligand>
</feature>
<dbReference type="EMBL" id="CP063136">
    <property type="protein sequence ID" value="QOU21583.1"/>
    <property type="molecule type" value="Genomic_DNA"/>
</dbReference>
<protein>
    <recommendedName>
        <fullName evidence="18">Transketolase</fullName>
        <ecNumber evidence="18">2.2.1.1</ecNumber>
    </recommendedName>
</protein>
<feature type="binding site" evidence="15">
    <location>
        <position position="185"/>
    </location>
    <ligand>
        <name>thiamine diphosphate</name>
        <dbReference type="ChEBI" id="CHEBI:58937"/>
    </ligand>
</feature>
<dbReference type="InterPro" id="IPR033247">
    <property type="entry name" value="Transketolase_fam"/>
</dbReference>
<dbReference type="AlphaFoldDB" id="A0A871R4W9"/>
<evidence type="ECO:0000256" key="17">
    <source>
        <dbReference type="PIRSR" id="PIRSR605478-5"/>
    </source>
</evidence>
<feature type="binding site" evidence="14">
    <location>
        <position position="383"/>
    </location>
    <ligand>
        <name>substrate</name>
    </ligand>
</feature>
<feature type="binding site" evidence="15">
    <location>
        <position position="442"/>
    </location>
    <ligand>
        <name>thiamine diphosphate</name>
        <dbReference type="ChEBI" id="CHEBI:58937"/>
    </ligand>
</feature>
<dbReference type="GO" id="GO:0005777">
    <property type="term" value="C:peroxisome"/>
    <property type="evidence" value="ECO:0007669"/>
    <property type="project" value="UniProtKB-SubCell"/>
</dbReference>
<dbReference type="Gene3D" id="3.40.50.920">
    <property type="match status" value="1"/>
</dbReference>
<feature type="binding site" evidence="14">
    <location>
        <position position="525"/>
    </location>
    <ligand>
        <name>substrate</name>
    </ligand>
</feature>
<dbReference type="Pfam" id="PF02779">
    <property type="entry name" value="Transket_pyr"/>
    <property type="match status" value="1"/>
</dbReference>
<sequence length="684" mass="73541">MSQDLDTLAVNTIRVLSVDTVEKANSGHPGAPMGMAPAAHVLFSKMKFNPKDPEWPNRDRFVLSNGHAVALLYTMLHLTGYDLSMEDLKQFRQLGSKTPGHPEAHTPGIEVTTGPLGQGVANAVGLAIAQANVAATYNKPDFVVSDNYTYCFFGDGCMMEGISHEACSLAGHLKLGKLICFYDDNKVSIDGSTKQEFDEDVAKRLEAYGWEVIEVPNADTDTGAILAALERAKKTDDRPTCIKMHTTIGYGSQKQGTAGVHGSPLKPEDVAQLKQKWGFDPAKSFDVPEEVYRYYRGVAAAGAEAESRWQDNFARYSKKYPELAAEYARRQAGKLPEGWDSVLPVYTAADPKVATRKLSGDAIAAIVAKVPEVIGGSADLTPSNNTRWAAARDFQPASSGLGDYSGRYIRYGVREHAMGAIMNGLSAYGLNFRPFAGTFLNFVSYAAGAVRLSALSGHPVVWVATHDSIGLGEDGPTHQPIETLAHFRAMPNLMVWRPADGNEVSAAYKTALESKNTPSIVCLTRQGLPELAGSSVEKAARGGYVVREASASTAGLVLVATGSEVSLAVDAAGLLEAEGIPTRVVSLPDFFTFDHQPAEYRKAVLPDGVPILSVEVLSTFGWGKYSHVHLGLDRFGASGKGPEIFKRFGFTAEGIAQKGKQTVQFFKGKQVISPLSAPDFAVRQ</sequence>
<comment type="cofactor">
    <cofactor evidence="16">
        <name>Mg(2+)</name>
        <dbReference type="ChEBI" id="CHEBI:18420"/>
    </cofactor>
    <text evidence="16">Binds 1 Mg(2+) ion per subunit. Can also utilize other divalent metal cations, such as Ca(2+), Mn(2+) and Co(2+).</text>
</comment>
<comment type="subcellular location">
    <subcellularLocation>
        <location evidence="2">Peroxisome</location>
    </subcellularLocation>
</comment>
<feature type="binding site" evidence="16">
    <location>
        <position position="155"/>
    </location>
    <ligand>
        <name>Mg(2+)</name>
        <dbReference type="ChEBI" id="CHEBI:18420"/>
    </ligand>
</feature>
<feature type="binding site" evidence="15">
    <location>
        <begin position="114"/>
        <end position="116"/>
    </location>
    <ligand>
        <name>thiamine diphosphate</name>
        <dbReference type="ChEBI" id="CHEBI:58937"/>
    </ligand>
</feature>
<evidence type="ECO:0000256" key="6">
    <source>
        <dbReference type="ARBA" id="ARBA00022723"/>
    </source>
</evidence>
<dbReference type="OrthoDB" id="10267175at2759"/>
<evidence type="ECO:0000256" key="11">
    <source>
        <dbReference type="ARBA" id="ARBA00049473"/>
    </source>
</evidence>
<dbReference type="PROSITE" id="PS00801">
    <property type="entry name" value="TRANSKETOLASE_1"/>
    <property type="match status" value="1"/>
</dbReference>
<dbReference type="NCBIfam" id="TIGR00232">
    <property type="entry name" value="tktlase_bact"/>
    <property type="match status" value="1"/>
</dbReference>
<evidence type="ECO:0000256" key="8">
    <source>
        <dbReference type="ARBA" id="ARBA00023052"/>
    </source>
</evidence>
<feature type="site" description="Important for catalytic activity" evidence="17">
    <location>
        <position position="28"/>
    </location>
</feature>
<evidence type="ECO:0000256" key="3">
    <source>
        <dbReference type="ARBA" id="ARBA00007131"/>
    </source>
</evidence>
<comment type="cofactor">
    <cofactor evidence="1">
        <name>Co(2+)</name>
        <dbReference type="ChEBI" id="CHEBI:48828"/>
    </cofactor>
</comment>
<dbReference type="Pfam" id="PF22613">
    <property type="entry name" value="Transketolase_C_1"/>
    <property type="match status" value="1"/>
</dbReference>
<dbReference type="RefSeq" id="XP_041138076.1">
    <property type="nucleotide sequence ID" value="XM_041279862.1"/>
</dbReference>
<feature type="binding site" evidence="14">
    <location>
        <position position="261"/>
    </location>
    <ligand>
        <name>substrate</name>
    </ligand>
</feature>
<feature type="binding site" evidence="16">
    <location>
        <position position="185"/>
    </location>
    <ligand>
        <name>Mg(2+)</name>
        <dbReference type="ChEBI" id="CHEBI:18420"/>
    </ligand>
</feature>
<feature type="site" description="Important for catalytic activity" evidence="17">
    <location>
        <position position="261"/>
    </location>
</feature>
<dbReference type="InterPro" id="IPR029061">
    <property type="entry name" value="THDP-binding"/>
</dbReference>
<evidence type="ECO:0000256" key="18">
    <source>
        <dbReference type="RuleBase" id="RU004996"/>
    </source>
</evidence>
<feature type="active site" description="Proton donor" evidence="13">
    <location>
        <position position="415"/>
    </location>
</feature>
<dbReference type="GO" id="GO:0005634">
    <property type="term" value="C:nucleus"/>
    <property type="evidence" value="ECO:0007669"/>
    <property type="project" value="TreeGrafter"/>
</dbReference>
<dbReference type="InterPro" id="IPR005474">
    <property type="entry name" value="Transketolase_N"/>
</dbReference>
<feature type="binding site" evidence="15">
    <location>
        <position position="156"/>
    </location>
    <ligand>
        <name>thiamine diphosphate</name>
        <dbReference type="ChEBI" id="CHEBI:58937"/>
    </ligand>
</feature>
<dbReference type="GO" id="GO:0004802">
    <property type="term" value="F:transketolase activity"/>
    <property type="evidence" value="ECO:0007669"/>
    <property type="project" value="UniProtKB-EC"/>
</dbReference>
<evidence type="ECO:0000256" key="14">
    <source>
        <dbReference type="PIRSR" id="PIRSR605478-2"/>
    </source>
</evidence>
<evidence type="ECO:0000256" key="9">
    <source>
        <dbReference type="ARBA" id="ARBA00023095"/>
    </source>
</evidence>
<dbReference type="FunFam" id="3.40.50.970:FF:000004">
    <property type="entry name" value="Transketolase"/>
    <property type="match status" value="1"/>
</dbReference>
<reference evidence="20" key="2">
    <citation type="journal article" name="BMC Genomics">
        <title>New genome assemblies reveal patterns of domestication and adaptation across Brettanomyces (Dekkera) species.</title>
        <authorList>
            <person name="Roach M.J."/>
            <person name="Borneman A.R."/>
        </authorList>
    </citation>
    <scope>NUCLEOTIDE SEQUENCE</scope>
    <source>
        <strain evidence="20">UCD 2041</strain>
    </source>
</reference>
<dbReference type="FunFam" id="3.40.50.920:FF:000003">
    <property type="entry name" value="Transketolase"/>
    <property type="match status" value="1"/>
</dbReference>
<dbReference type="Gene3D" id="3.40.50.970">
    <property type="match status" value="2"/>
</dbReference>
<comment type="subunit">
    <text evidence="4 18">Homodimer.</text>
</comment>
<dbReference type="PROSITE" id="PS00802">
    <property type="entry name" value="TRANSKETOLASE_2"/>
    <property type="match status" value="1"/>
</dbReference>
<evidence type="ECO:0000256" key="4">
    <source>
        <dbReference type="ARBA" id="ARBA00011738"/>
    </source>
</evidence>
<dbReference type="GeneID" id="64573233"/>
<evidence type="ECO:0000256" key="13">
    <source>
        <dbReference type="PIRSR" id="PIRSR605478-1"/>
    </source>
</evidence>
<dbReference type="PANTHER" id="PTHR43522:SF2">
    <property type="entry name" value="TRANSKETOLASE 1-RELATED"/>
    <property type="match status" value="1"/>
</dbReference>
<evidence type="ECO:0000256" key="2">
    <source>
        <dbReference type="ARBA" id="ARBA00004275"/>
    </source>
</evidence>
<evidence type="ECO:0000256" key="5">
    <source>
        <dbReference type="ARBA" id="ARBA00022679"/>
    </source>
</evidence>
<keyword evidence="10" id="KW-0576">Peroxisome</keyword>
<dbReference type="PANTHER" id="PTHR43522">
    <property type="entry name" value="TRANSKETOLASE"/>
    <property type="match status" value="1"/>
</dbReference>
<dbReference type="GO" id="GO:0005829">
    <property type="term" value="C:cytosol"/>
    <property type="evidence" value="ECO:0007669"/>
    <property type="project" value="TreeGrafter"/>
</dbReference>
<feature type="binding site" evidence="14">
    <location>
        <position position="474"/>
    </location>
    <ligand>
        <name>substrate</name>
    </ligand>
</feature>
<feature type="binding site" evidence="15">
    <location>
        <position position="67"/>
    </location>
    <ligand>
        <name>thiamine diphosphate</name>
        <dbReference type="ChEBI" id="CHEBI:58937"/>
    </ligand>
</feature>
<comment type="catalytic activity">
    <reaction evidence="12">
        <text>D-xylulose 5-phosphate + formaldehyde = dihydroxyacetone + D-glyceraldehyde 3-phosphate</text>
        <dbReference type="Rhea" id="RHEA:24264"/>
        <dbReference type="ChEBI" id="CHEBI:16016"/>
        <dbReference type="ChEBI" id="CHEBI:16842"/>
        <dbReference type="ChEBI" id="CHEBI:57737"/>
        <dbReference type="ChEBI" id="CHEBI:59776"/>
        <dbReference type="EC" id="2.2.1.3"/>
    </reaction>
</comment>
<dbReference type="CDD" id="cd02012">
    <property type="entry name" value="TPP_TK"/>
    <property type="match status" value="1"/>
</dbReference>
<dbReference type="InterPro" id="IPR005475">
    <property type="entry name" value="Transketolase-like_Pyr-bd"/>
</dbReference>
<reference evidence="20" key="1">
    <citation type="submission" date="2020-10" db="EMBL/GenBank/DDBJ databases">
        <authorList>
            <person name="Palmer J.M."/>
        </authorList>
    </citation>
    <scope>NUCLEOTIDE SEQUENCE</scope>
    <source>
        <strain evidence="20">UCD 2041</strain>
    </source>
</reference>